<comment type="caution">
    <text evidence="2">The sequence shown here is derived from an EMBL/GenBank/DDBJ whole genome shotgun (WGS) entry which is preliminary data.</text>
</comment>
<dbReference type="EMBL" id="RXWV01000056">
    <property type="protein sequence ID" value="RTX72153.1"/>
    <property type="molecule type" value="Genomic_DNA"/>
</dbReference>
<sequence length="151" mass="17455">MLHYYKLFWLNAFNIHGRSRRKEFWYPILATIIITMLGNLLIRLIPIPELITVVISFIFNFATFIASISVTSRRFHDLNMTMTFPTITYAITFTLDILYSLFNSYVTSTTVSVIYAVLMIICFFLNLAILIMACGDGHKEPNKYGESPKYA</sequence>
<feature type="transmembrane region" description="Helical" evidence="1">
    <location>
        <begin position="82"/>
        <end position="102"/>
    </location>
</feature>
<dbReference type="PANTHER" id="PTHR34980">
    <property type="entry name" value="INNER MEMBRANE PROTEIN-RELATED-RELATED"/>
    <property type="match status" value="1"/>
</dbReference>
<dbReference type="Pfam" id="PF05656">
    <property type="entry name" value="DUF805"/>
    <property type="match status" value="1"/>
</dbReference>
<dbReference type="AlphaFoldDB" id="A0AAJ4SH34"/>
<gene>
    <name evidence="2" type="ORF">CD117_10640</name>
</gene>
<dbReference type="Proteomes" id="UP000274792">
    <property type="component" value="Unassembled WGS sequence"/>
</dbReference>
<dbReference type="RefSeq" id="WP_037588603.1">
    <property type="nucleotide sequence ID" value="NZ_JAIEWR010000001.1"/>
</dbReference>
<keyword evidence="1" id="KW-0472">Membrane</keyword>
<dbReference type="GO" id="GO:0005886">
    <property type="term" value="C:plasma membrane"/>
    <property type="evidence" value="ECO:0007669"/>
    <property type="project" value="TreeGrafter"/>
</dbReference>
<reference evidence="2 3" key="1">
    <citation type="submission" date="2018-10" db="EMBL/GenBank/DDBJ databases">
        <title>A collection Staphylococci species genome sequencing.</title>
        <authorList>
            <person name="Cole K."/>
        </authorList>
    </citation>
    <scope>NUCLEOTIDE SEQUENCE [LARGE SCALE GENOMIC DNA]</scope>
    <source>
        <strain evidence="3">NCTC 12218</strain>
    </source>
</reference>
<feature type="transmembrane region" description="Helical" evidence="1">
    <location>
        <begin position="24"/>
        <end position="45"/>
    </location>
</feature>
<protein>
    <submittedName>
        <fullName evidence="2">DUF805 domain-containing protein</fullName>
    </submittedName>
</protein>
<evidence type="ECO:0000256" key="1">
    <source>
        <dbReference type="SAM" id="Phobius"/>
    </source>
</evidence>
<keyword evidence="1" id="KW-1133">Transmembrane helix</keyword>
<dbReference type="PANTHER" id="PTHR34980:SF2">
    <property type="entry name" value="INNER MEMBRANE PROTEIN YHAH-RELATED"/>
    <property type="match status" value="1"/>
</dbReference>
<evidence type="ECO:0000313" key="2">
    <source>
        <dbReference type="EMBL" id="RTX72153.1"/>
    </source>
</evidence>
<evidence type="ECO:0000313" key="3">
    <source>
        <dbReference type="Proteomes" id="UP000274792"/>
    </source>
</evidence>
<organism evidence="2 3">
    <name type="scientific">Mammaliicoccus sciuri</name>
    <name type="common">Staphylococcus sciuri</name>
    <dbReference type="NCBI Taxonomy" id="1296"/>
    <lineage>
        <taxon>Bacteria</taxon>
        <taxon>Bacillati</taxon>
        <taxon>Bacillota</taxon>
        <taxon>Bacilli</taxon>
        <taxon>Bacillales</taxon>
        <taxon>Staphylococcaceae</taxon>
        <taxon>Mammaliicoccus</taxon>
    </lineage>
</organism>
<proteinExistence type="predicted"/>
<accession>A0AAJ4SH34</accession>
<name>A0AAJ4SH34_MAMSC</name>
<feature type="transmembrane region" description="Helical" evidence="1">
    <location>
        <begin position="51"/>
        <end position="70"/>
    </location>
</feature>
<keyword evidence="1" id="KW-0812">Transmembrane</keyword>
<feature type="transmembrane region" description="Helical" evidence="1">
    <location>
        <begin position="114"/>
        <end position="134"/>
    </location>
</feature>
<dbReference type="InterPro" id="IPR008523">
    <property type="entry name" value="DUF805"/>
</dbReference>